<keyword evidence="1" id="KW-0812">Transmembrane</keyword>
<accession>A0A6C0H2Z6</accession>
<reference evidence="2" key="1">
    <citation type="journal article" date="2020" name="Nature">
        <title>Giant virus diversity and host interactions through global metagenomics.</title>
        <authorList>
            <person name="Schulz F."/>
            <person name="Roux S."/>
            <person name="Paez-Espino D."/>
            <person name="Jungbluth S."/>
            <person name="Walsh D.A."/>
            <person name="Denef V.J."/>
            <person name="McMahon K.D."/>
            <person name="Konstantinidis K.T."/>
            <person name="Eloe-Fadrosh E.A."/>
            <person name="Kyrpides N.C."/>
            <person name="Woyke T."/>
        </authorList>
    </citation>
    <scope>NUCLEOTIDE SEQUENCE</scope>
    <source>
        <strain evidence="2">GVMAG-M-3300023179-62</strain>
    </source>
</reference>
<evidence type="ECO:0000256" key="1">
    <source>
        <dbReference type="SAM" id="Phobius"/>
    </source>
</evidence>
<feature type="transmembrane region" description="Helical" evidence="1">
    <location>
        <begin position="12"/>
        <end position="31"/>
    </location>
</feature>
<protein>
    <recommendedName>
        <fullName evidence="3">O-fucosyltransferase family protein</fullName>
    </recommendedName>
</protein>
<proteinExistence type="predicted"/>
<sequence length="342" mass="39679">MICKKVYPKSFFYILIPFILVSLSIILFCKIKRGQQIVVMKGWEGFADRLQVLSHCLHYCKLHNAAICVDWRDYMWGQESLDFSDYFEIIDIPVVTLSDVIERVKKGAIISPPAWTLETLSVVNNESLRFKQYECEFNNSYDRIDAEIIVTNCKGIRTYHIDNLISNIRLKKNIADIISSRLQNVQIPYTVIHLRGTDRLSESSLEDSIKPALDLIKVQPPHITARMYVISDMKQMVDMWIDYFPQTKTIYNDYEIYKLPDNLTSGTHKMTKEVLEFYGLKKYNMNIDTIFDFIVICFSKWCFGNSKESTYTKMGKFIGQSGKKGVSKWLGGFHPVTISLKS</sequence>
<organism evidence="2">
    <name type="scientific">viral metagenome</name>
    <dbReference type="NCBI Taxonomy" id="1070528"/>
    <lineage>
        <taxon>unclassified sequences</taxon>
        <taxon>metagenomes</taxon>
        <taxon>organismal metagenomes</taxon>
    </lineage>
</organism>
<keyword evidence="1" id="KW-1133">Transmembrane helix</keyword>
<evidence type="ECO:0000313" key="2">
    <source>
        <dbReference type="EMBL" id="QHT74750.1"/>
    </source>
</evidence>
<dbReference type="AlphaFoldDB" id="A0A6C0H2Z6"/>
<dbReference type="Gene3D" id="3.40.50.11340">
    <property type="match status" value="1"/>
</dbReference>
<evidence type="ECO:0008006" key="3">
    <source>
        <dbReference type="Google" id="ProtNLM"/>
    </source>
</evidence>
<name>A0A6C0H2Z6_9ZZZZ</name>
<dbReference type="EMBL" id="MN739858">
    <property type="protein sequence ID" value="QHT74750.1"/>
    <property type="molecule type" value="Genomic_DNA"/>
</dbReference>
<keyword evidence="1" id="KW-0472">Membrane</keyword>